<reference evidence="1" key="1">
    <citation type="submission" date="2021-03" db="EMBL/GenBank/DDBJ databases">
        <title>Evolutionary priming and transition to the ectomycorrhizal habit in an iconic lineage of mushroom-forming fungi: is preadaptation a requirement?</title>
        <authorList>
            <consortium name="DOE Joint Genome Institute"/>
            <person name="Looney B.P."/>
            <person name="Miyauchi S."/>
            <person name="Morin E."/>
            <person name="Drula E."/>
            <person name="Courty P.E."/>
            <person name="Chicoki N."/>
            <person name="Fauchery L."/>
            <person name="Kohler A."/>
            <person name="Kuo A."/>
            <person name="LaButti K."/>
            <person name="Pangilinan J."/>
            <person name="Lipzen A."/>
            <person name="Riley R."/>
            <person name="Andreopoulos W."/>
            <person name="He G."/>
            <person name="Johnson J."/>
            <person name="Barry K.W."/>
            <person name="Grigoriev I.V."/>
            <person name="Nagy L."/>
            <person name="Hibbett D."/>
            <person name="Henrissat B."/>
            <person name="Matheny P.B."/>
            <person name="Labbe J."/>
            <person name="Martin A.F."/>
        </authorList>
    </citation>
    <scope>NUCLEOTIDE SEQUENCE</scope>
    <source>
        <strain evidence="1">BPL698</strain>
    </source>
</reference>
<dbReference type="EMBL" id="JAGFNK010000055">
    <property type="protein sequence ID" value="KAI9509824.1"/>
    <property type="molecule type" value="Genomic_DNA"/>
</dbReference>
<proteinExistence type="predicted"/>
<gene>
    <name evidence="1" type="ORF">F5148DRAFT_1184692</name>
</gene>
<keyword evidence="2" id="KW-1185">Reference proteome</keyword>
<evidence type="ECO:0000313" key="2">
    <source>
        <dbReference type="Proteomes" id="UP001207468"/>
    </source>
</evidence>
<comment type="caution">
    <text evidence="1">The sequence shown here is derived from an EMBL/GenBank/DDBJ whole genome shotgun (WGS) entry which is preliminary data.</text>
</comment>
<evidence type="ECO:0000313" key="1">
    <source>
        <dbReference type="EMBL" id="KAI9509824.1"/>
    </source>
</evidence>
<dbReference type="Proteomes" id="UP001207468">
    <property type="component" value="Unassembled WGS sequence"/>
</dbReference>
<accession>A0ACC0UDM2</accession>
<organism evidence="1 2">
    <name type="scientific">Russula earlei</name>
    <dbReference type="NCBI Taxonomy" id="71964"/>
    <lineage>
        <taxon>Eukaryota</taxon>
        <taxon>Fungi</taxon>
        <taxon>Dikarya</taxon>
        <taxon>Basidiomycota</taxon>
        <taxon>Agaricomycotina</taxon>
        <taxon>Agaricomycetes</taxon>
        <taxon>Russulales</taxon>
        <taxon>Russulaceae</taxon>
        <taxon>Russula</taxon>
    </lineage>
</organism>
<protein>
    <submittedName>
        <fullName evidence="1">Uncharacterized protein</fullName>
    </submittedName>
</protein>
<sequence length="248" mass="27991">MDDSPPGHPRESDPILAHRSLSVICDCLLFFLVSPPPFSDVGSSASHFRGTAPMYDPFDPYSTYRRSRRHRRHRTPSALSYYSDTPSYPYQYQYQHPYQYASSAYSYSPSAFSYAPSAYSYAPSAYSYAPSTAYGTYSNNQYGAGGGARERIYFSFDGKLIRSHKDRNYKRAQKLVLDLYPDMLQGIAASRIQFYVNQLVGVKSFLSENTWAAELDTMPENEIIGIEIRESLTLMENITSFFGGGGKS</sequence>
<name>A0ACC0UDM2_9AGAM</name>